<organism evidence="2 3">
    <name type="scientific">Gonium pectorale</name>
    <name type="common">Green alga</name>
    <dbReference type="NCBI Taxonomy" id="33097"/>
    <lineage>
        <taxon>Eukaryota</taxon>
        <taxon>Viridiplantae</taxon>
        <taxon>Chlorophyta</taxon>
        <taxon>core chlorophytes</taxon>
        <taxon>Chlorophyceae</taxon>
        <taxon>CS clade</taxon>
        <taxon>Chlamydomonadales</taxon>
        <taxon>Volvocaceae</taxon>
        <taxon>Gonium</taxon>
    </lineage>
</organism>
<comment type="caution">
    <text evidence="2">The sequence shown here is derived from an EMBL/GenBank/DDBJ whole genome shotgun (WGS) entry which is preliminary data.</text>
</comment>
<name>A0A150GNQ3_GONPE</name>
<dbReference type="Proteomes" id="UP000075714">
    <property type="component" value="Unassembled WGS sequence"/>
</dbReference>
<reference evidence="3" key="1">
    <citation type="journal article" date="2016" name="Nat. Commun.">
        <title>The Gonium pectorale genome demonstrates co-option of cell cycle regulation during the evolution of multicellularity.</title>
        <authorList>
            <person name="Hanschen E.R."/>
            <person name="Marriage T.N."/>
            <person name="Ferris P.J."/>
            <person name="Hamaji T."/>
            <person name="Toyoda A."/>
            <person name="Fujiyama A."/>
            <person name="Neme R."/>
            <person name="Noguchi H."/>
            <person name="Minakuchi Y."/>
            <person name="Suzuki M."/>
            <person name="Kawai-Toyooka H."/>
            <person name="Smith D.R."/>
            <person name="Sparks H."/>
            <person name="Anderson J."/>
            <person name="Bakaric R."/>
            <person name="Luria V."/>
            <person name="Karger A."/>
            <person name="Kirschner M.W."/>
            <person name="Durand P.M."/>
            <person name="Michod R.E."/>
            <person name="Nozaki H."/>
            <person name="Olson B.J."/>
        </authorList>
    </citation>
    <scope>NUCLEOTIDE SEQUENCE [LARGE SCALE GENOMIC DNA]</scope>
    <source>
        <strain evidence="3">NIES-2863</strain>
    </source>
</reference>
<evidence type="ECO:0000313" key="3">
    <source>
        <dbReference type="Proteomes" id="UP000075714"/>
    </source>
</evidence>
<dbReference type="AlphaFoldDB" id="A0A150GNQ3"/>
<protein>
    <submittedName>
        <fullName evidence="2">Uncharacterized protein</fullName>
    </submittedName>
</protein>
<proteinExistence type="predicted"/>
<gene>
    <name evidence="2" type="ORF">GPECTOR_12g396</name>
</gene>
<evidence type="ECO:0000313" key="2">
    <source>
        <dbReference type="EMBL" id="KXZ51434.1"/>
    </source>
</evidence>
<keyword evidence="3" id="KW-1185">Reference proteome</keyword>
<accession>A0A150GNQ3</accession>
<evidence type="ECO:0000256" key="1">
    <source>
        <dbReference type="SAM" id="MobiDB-lite"/>
    </source>
</evidence>
<feature type="region of interest" description="Disordered" evidence="1">
    <location>
        <begin position="1"/>
        <end position="111"/>
    </location>
</feature>
<sequence length="145" mass="13601">MDAVVASSPFGNASGASNPPAGSLTSNGSASVALGIGDTDSAADEGGAAPAARPYRHSHSDTGPRSAVMMTEAGQALSGGGAAMGASTTAVAGGGGAAAAAGLPRSSDASNDPAVAWYSRALHRQVSTAAIATQVSGGAPKAHLA</sequence>
<dbReference type="EMBL" id="LSYV01000013">
    <property type="protein sequence ID" value="KXZ51434.1"/>
    <property type="molecule type" value="Genomic_DNA"/>
</dbReference>